<evidence type="ECO:0000256" key="2">
    <source>
        <dbReference type="ARBA" id="ARBA00007511"/>
    </source>
</evidence>
<reference evidence="7 8" key="1">
    <citation type="submission" date="2024-05" db="EMBL/GenBank/DDBJ databases">
        <authorList>
            <person name="De Oliveira J.P."/>
            <person name="Noriler S.A."/>
            <person name="De Oliveira A.G."/>
            <person name="Sipoli D.S."/>
        </authorList>
    </citation>
    <scope>NUCLEOTIDE SEQUENCE [LARGE SCALE GENOMIC DNA]</scope>
    <source>
        <strain evidence="7 8">LABIM192</strain>
    </source>
</reference>
<accession>A0ABV0J072</accession>
<feature type="transmembrane region" description="Helical" evidence="6">
    <location>
        <begin position="47"/>
        <end position="67"/>
    </location>
</feature>
<keyword evidence="3 6" id="KW-0812">Transmembrane</keyword>
<dbReference type="InterPro" id="IPR005496">
    <property type="entry name" value="Integral_membrane_TerC"/>
</dbReference>
<protein>
    <submittedName>
        <fullName evidence="7">TerC family protein</fullName>
    </submittedName>
</protein>
<evidence type="ECO:0000256" key="6">
    <source>
        <dbReference type="SAM" id="Phobius"/>
    </source>
</evidence>
<feature type="transmembrane region" description="Helical" evidence="6">
    <location>
        <begin position="112"/>
        <end position="134"/>
    </location>
</feature>
<keyword evidence="4 6" id="KW-1133">Transmembrane helix</keyword>
<keyword evidence="5 6" id="KW-0472">Membrane</keyword>
<evidence type="ECO:0000313" key="7">
    <source>
        <dbReference type="EMBL" id="MEO9386928.1"/>
    </source>
</evidence>
<dbReference type="RefSeq" id="WP_347935296.1">
    <property type="nucleotide sequence ID" value="NZ_CP158160.1"/>
</dbReference>
<dbReference type="EMBL" id="JBDXMI010000001">
    <property type="protein sequence ID" value="MEO9386928.1"/>
    <property type="molecule type" value="Genomic_DNA"/>
</dbReference>
<dbReference type="PANTHER" id="PTHR30238">
    <property type="entry name" value="MEMBRANE BOUND PREDICTED REDOX MODULATOR"/>
    <property type="match status" value="1"/>
</dbReference>
<dbReference type="Proteomes" id="UP001462502">
    <property type="component" value="Unassembled WGS sequence"/>
</dbReference>
<feature type="transmembrane region" description="Helical" evidence="6">
    <location>
        <begin position="209"/>
        <end position="233"/>
    </location>
</feature>
<comment type="subcellular location">
    <subcellularLocation>
        <location evidence="1">Membrane</location>
        <topology evidence="1">Multi-pass membrane protein</topology>
    </subcellularLocation>
</comment>
<evidence type="ECO:0000313" key="8">
    <source>
        <dbReference type="Proteomes" id="UP001462502"/>
    </source>
</evidence>
<sequence>MIEFFSAPALGYPLWVWLMFMSGVLALLAFDLGILQKDGREIGVKESLKLSAMYIGIGLAFGGWLWWYRGADAGVQYLTGYLLEKSLSLDNVFVISLIFGSMAIPRAYQHRVLFWGILGAIAMRALMIGAGAALVAEFQWVLLAFGAFLLWAGLKMLFAGDEEGKPLVEQKFYQWLRRRMKLTPALHGNAFLVRGEKHGLAKGWWATPLLLTLILVEAADLVFAVDSIPAIFAVTQDPFLVYTSNIFAILGLRALYFALAAMVHRFHYLKYALALVLVLIGVKVGLVYLHDAGLVAFKLPTAWSLLATVSLLAGGIVYSLYRTRSVPVDGTN</sequence>
<proteinExistence type="inferred from homology"/>
<feature type="transmembrane region" description="Helical" evidence="6">
    <location>
        <begin position="271"/>
        <end position="290"/>
    </location>
</feature>
<gene>
    <name evidence="7" type="ORF">ABI908_22795</name>
</gene>
<dbReference type="Pfam" id="PF03741">
    <property type="entry name" value="TerC"/>
    <property type="match status" value="1"/>
</dbReference>
<evidence type="ECO:0000256" key="5">
    <source>
        <dbReference type="ARBA" id="ARBA00023136"/>
    </source>
</evidence>
<organism evidence="7 8">
    <name type="scientific">Chromobacterium phragmitis</name>
    <dbReference type="NCBI Taxonomy" id="2202141"/>
    <lineage>
        <taxon>Bacteria</taxon>
        <taxon>Pseudomonadati</taxon>
        <taxon>Pseudomonadota</taxon>
        <taxon>Betaproteobacteria</taxon>
        <taxon>Neisseriales</taxon>
        <taxon>Chromobacteriaceae</taxon>
        <taxon>Chromobacterium</taxon>
    </lineage>
</organism>
<feature type="transmembrane region" description="Helical" evidence="6">
    <location>
        <begin position="239"/>
        <end position="259"/>
    </location>
</feature>
<evidence type="ECO:0000256" key="1">
    <source>
        <dbReference type="ARBA" id="ARBA00004141"/>
    </source>
</evidence>
<comment type="caution">
    <text evidence="7">The sequence shown here is derived from an EMBL/GenBank/DDBJ whole genome shotgun (WGS) entry which is preliminary data.</text>
</comment>
<feature type="transmembrane region" description="Helical" evidence="6">
    <location>
        <begin position="14"/>
        <end position="35"/>
    </location>
</feature>
<evidence type="ECO:0000256" key="3">
    <source>
        <dbReference type="ARBA" id="ARBA00022692"/>
    </source>
</evidence>
<name>A0ABV0J072_9NEIS</name>
<feature type="transmembrane region" description="Helical" evidence="6">
    <location>
        <begin position="302"/>
        <end position="321"/>
    </location>
</feature>
<dbReference type="PANTHER" id="PTHR30238:SF0">
    <property type="entry name" value="THYLAKOID MEMBRANE PROTEIN TERC, CHLOROPLASTIC"/>
    <property type="match status" value="1"/>
</dbReference>
<keyword evidence="8" id="KW-1185">Reference proteome</keyword>
<evidence type="ECO:0000256" key="4">
    <source>
        <dbReference type="ARBA" id="ARBA00022989"/>
    </source>
</evidence>
<comment type="similarity">
    <text evidence="2">Belongs to the TerC family.</text>
</comment>
<feature type="transmembrane region" description="Helical" evidence="6">
    <location>
        <begin position="140"/>
        <end position="158"/>
    </location>
</feature>
<dbReference type="InterPro" id="IPR022369">
    <property type="entry name" value="Integral_membrane_TerC_rswitch"/>
</dbReference>
<dbReference type="NCBIfam" id="TIGR03718">
    <property type="entry name" value="R_switched_Alx"/>
    <property type="match status" value="1"/>
</dbReference>